<organism evidence="2 3">
    <name type="scientific">Halobacillus yeomjeoni</name>
    <dbReference type="NCBI Taxonomy" id="311194"/>
    <lineage>
        <taxon>Bacteria</taxon>
        <taxon>Bacillati</taxon>
        <taxon>Bacillota</taxon>
        <taxon>Bacilli</taxon>
        <taxon>Bacillales</taxon>
        <taxon>Bacillaceae</taxon>
        <taxon>Halobacillus</taxon>
    </lineage>
</organism>
<reference evidence="2 3" key="1">
    <citation type="journal article" date="2005" name="Int. J. Syst. Evol. Microbiol.">
        <title>Halobacillus yeomjeoni sp. nov., isolated from a marine solar saltern in Korea.</title>
        <authorList>
            <person name="Yoon J.H."/>
            <person name="Kang S.J."/>
            <person name="Lee C.H."/>
            <person name="Oh H.W."/>
            <person name="Oh T.K."/>
        </authorList>
    </citation>
    <scope>NUCLEOTIDE SEQUENCE [LARGE SCALE GENOMIC DNA]</scope>
    <source>
        <strain evidence="2 3">KCTC 3957</strain>
    </source>
</reference>
<sequence length="127" mass="15049">MSQLTMDQTHMLNEYNQLLDTLSEAFEYLETHIEEEAPPQAQQVFEDLLMAFGQVTDSHGQMLILFRDEKNVHPLIEDFHDIVNLLQSWFVKETNLQKKRLLVESVVPVFESWRTRMQAFLNPYIVH</sequence>
<dbReference type="Proteomes" id="UP000614490">
    <property type="component" value="Unassembled WGS sequence"/>
</dbReference>
<comment type="caution">
    <text evidence="2">The sequence shown here is derived from an EMBL/GenBank/DDBJ whole genome shotgun (WGS) entry which is preliminary data.</text>
</comment>
<dbReference type="InterPro" id="IPR058355">
    <property type="entry name" value="DUF8042"/>
</dbReference>
<feature type="domain" description="DUF8042" evidence="1">
    <location>
        <begin position="6"/>
        <end position="123"/>
    </location>
</feature>
<dbReference type="EMBL" id="JADZSC010000002">
    <property type="protein sequence ID" value="MBH0230891.1"/>
    <property type="molecule type" value="Genomic_DNA"/>
</dbReference>
<protein>
    <recommendedName>
        <fullName evidence="1">DUF8042 domain-containing protein</fullName>
    </recommendedName>
</protein>
<dbReference type="RefSeq" id="WP_197317494.1">
    <property type="nucleotide sequence ID" value="NZ_JADZSC010000002.1"/>
</dbReference>
<dbReference type="AlphaFoldDB" id="A0A931HX83"/>
<keyword evidence="3" id="KW-1185">Reference proteome</keyword>
<name>A0A931HX83_9BACI</name>
<accession>A0A931HX83</accession>
<evidence type="ECO:0000313" key="2">
    <source>
        <dbReference type="EMBL" id="MBH0230891.1"/>
    </source>
</evidence>
<proteinExistence type="predicted"/>
<dbReference type="Pfam" id="PF26154">
    <property type="entry name" value="DUF8042"/>
    <property type="match status" value="1"/>
</dbReference>
<evidence type="ECO:0000259" key="1">
    <source>
        <dbReference type="Pfam" id="PF26154"/>
    </source>
</evidence>
<gene>
    <name evidence="2" type="ORF">H0267_11745</name>
</gene>
<evidence type="ECO:0000313" key="3">
    <source>
        <dbReference type="Proteomes" id="UP000614490"/>
    </source>
</evidence>